<organism evidence="5 6">
    <name type="scientific">Plectus sambesii</name>
    <dbReference type="NCBI Taxonomy" id="2011161"/>
    <lineage>
        <taxon>Eukaryota</taxon>
        <taxon>Metazoa</taxon>
        <taxon>Ecdysozoa</taxon>
        <taxon>Nematoda</taxon>
        <taxon>Chromadorea</taxon>
        <taxon>Plectida</taxon>
        <taxon>Plectina</taxon>
        <taxon>Plectoidea</taxon>
        <taxon>Plectidae</taxon>
        <taxon>Plectus</taxon>
    </lineage>
</organism>
<keyword evidence="5" id="KW-1185">Reference proteome</keyword>
<dbReference type="PROSITE" id="PS50297">
    <property type="entry name" value="ANK_REP_REGION"/>
    <property type="match status" value="1"/>
</dbReference>
<dbReference type="InterPro" id="IPR001496">
    <property type="entry name" value="SOCS_box"/>
</dbReference>
<keyword evidence="2 3" id="KW-0040">ANK repeat</keyword>
<dbReference type="GO" id="GO:0035556">
    <property type="term" value="P:intracellular signal transduction"/>
    <property type="evidence" value="ECO:0007669"/>
    <property type="project" value="InterPro"/>
</dbReference>
<dbReference type="PROSITE" id="PS50225">
    <property type="entry name" value="SOCS"/>
    <property type="match status" value="1"/>
</dbReference>
<keyword evidence="1" id="KW-0677">Repeat</keyword>
<reference evidence="6" key="1">
    <citation type="submission" date="2022-11" db="UniProtKB">
        <authorList>
            <consortium name="WormBaseParasite"/>
        </authorList>
    </citation>
    <scope>IDENTIFICATION</scope>
</reference>
<dbReference type="Gene3D" id="1.10.750.20">
    <property type="entry name" value="SOCS box"/>
    <property type="match status" value="1"/>
</dbReference>
<dbReference type="WBParaSite" id="PSAMB.scaffold1693size28682.g14401.t1">
    <property type="protein sequence ID" value="PSAMB.scaffold1693size28682.g14401.t1"/>
    <property type="gene ID" value="PSAMB.scaffold1693size28682.g14401"/>
</dbReference>
<protein>
    <submittedName>
        <fullName evidence="6">SOCS box domain-containing protein</fullName>
    </submittedName>
</protein>
<name>A0A914V9G8_9BILA</name>
<dbReference type="PROSITE" id="PS50088">
    <property type="entry name" value="ANK_REPEAT"/>
    <property type="match status" value="2"/>
</dbReference>
<dbReference type="SUPFAM" id="SSF48403">
    <property type="entry name" value="Ankyrin repeat"/>
    <property type="match status" value="2"/>
</dbReference>
<dbReference type="Proteomes" id="UP000887566">
    <property type="component" value="Unplaced"/>
</dbReference>
<evidence type="ECO:0000256" key="1">
    <source>
        <dbReference type="ARBA" id="ARBA00022737"/>
    </source>
</evidence>
<dbReference type="InterPro" id="IPR002110">
    <property type="entry name" value="Ankyrin_rpt"/>
</dbReference>
<proteinExistence type="predicted"/>
<dbReference type="SMART" id="SM00969">
    <property type="entry name" value="SOCS_box"/>
    <property type="match status" value="1"/>
</dbReference>
<dbReference type="Pfam" id="PF12796">
    <property type="entry name" value="Ank_2"/>
    <property type="match status" value="2"/>
</dbReference>
<evidence type="ECO:0000313" key="5">
    <source>
        <dbReference type="Proteomes" id="UP000887566"/>
    </source>
</evidence>
<sequence>MDFTESYLSRCSNVGLACRVGDCESLRRLLEGGAPADVRDNRGWYPVHEAAYGLHADCINLLIRHASIDVNLRAHDGSPALLLICQSSSRFPAVVEAATALLDAGADPNLGSLDEMPPLIAAIKVRNSLLVELLLARGADPKITWYNGWTALHEAAAVGDDATVATLIAMNVDLFAIDDDHLTALYVACQEGRTLCVQLMLKAAGDRAAELANMTSTDGGSCVYVAAQDGYDKCIELLVAIGADVNLTVSPVWAGPNDCQDGGVHVVATASQKNFHRCLRLIMPHVDLDILARSELDPLAVAAAAGSSESIEILLEGGLPVDRRTFAPTNLLIISFLRPIFQRPYYSALREAVRKGQEEPALLLMDAGAPLTYASDCYSPFLFTFRNRIPVGILRAFLERNVDLNLICQGSRCQVPDALLAVLGSENRHQLVTLLKCGLKPNLQYWCSCRNTGGYSLLHEVKNLDYVGECSDLMAVLVEFWSSSCYIPRCCTEMSEVLSGKFKHLDGIRSLQELCRLRIRENVRPSELLDDRWMESIDCLPPKLRQFLCYHTYVGVL</sequence>
<dbReference type="InterPro" id="IPR051165">
    <property type="entry name" value="Multifunctional_ANK_Repeat"/>
</dbReference>
<dbReference type="SMART" id="SM00248">
    <property type="entry name" value="ANK"/>
    <property type="match status" value="10"/>
</dbReference>
<evidence type="ECO:0000256" key="3">
    <source>
        <dbReference type="PROSITE-ProRule" id="PRU00023"/>
    </source>
</evidence>
<feature type="repeat" description="ANK" evidence="3">
    <location>
        <begin position="147"/>
        <end position="179"/>
    </location>
</feature>
<accession>A0A914V9G8</accession>
<dbReference type="InterPro" id="IPR036770">
    <property type="entry name" value="Ankyrin_rpt-contain_sf"/>
</dbReference>
<feature type="domain" description="SOCS box" evidence="4">
    <location>
        <begin position="497"/>
        <end position="554"/>
    </location>
</feature>
<feature type="repeat" description="ANK" evidence="3">
    <location>
        <begin position="218"/>
        <end position="250"/>
    </location>
</feature>
<dbReference type="SUPFAM" id="SSF158235">
    <property type="entry name" value="SOCS box-like"/>
    <property type="match status" value="1"/>
</dbReference>
<dbReference type="Gene3D" id="1.25.40.20">
    <property type="entry name" value="Ankyrin repeat-containing domain"/>
    <property type="match status" value="3"/>
</dbReference>
<dbReference type="PANTHER" id="PTHR24123:SF33">
    <property type="entry name" value="PROTEIN HOS4"/>
    <property type="match status" value="1"/>
</dbReference>
<evidence type="ECO:0000313" key="6">
    <source>
        <dbReference type="WBParaSite" id="PSAMB.scaffold1693size28682.g14401.t1"/>
    </source>
</evidence>
<dbReference type="AlphaFoldDB" id="A0A914V9G8"/>
<dbReference type="PANTHER" id="PTHR24123">
    <property type="entry name" value="ANKYRIN REPEAT-CONTAINING"/>
    <property type="match status" value="1"/>
</dbReference>
<evidence type="ECO:0000259" key="4">
    <source>
        <dbReference type="PROSITE" id="PS50225"/>
    </source>
</evidence>
<evidence type="ECO:0000256" key="2">
    <source>
        <dbReference type="ARBA" id="ARBA00023043"/>
    </source>
</evidence>
<dbReference type="InterPro" id="IPR036036">
    <property type="entry name" value="SOCS_box-like_dom_sf"/>
</dbReference>